<dbReference type="EMBL" id="CP020946">
    <property type="protein sequence ID" value="ASD62213.1"/>
    <property type="molecule type" value="Genomic_DNA"/>
</dbReference>
<dbReference type="OrthoDB" id="5290116at2"/>
<dbReference type="PROSITE" id="PS51257">
    <property type="entry name" value="PROKAR_LIPOPROTEIN"/>
    <property type="match status" value="1"/>
</dbReference>
<dbReference type="InterPro" id="IPR043504">
    <property type="entry name" value="Peptidase_S1_PA_chymotrypsin"/>
</dbReference>
<reference evidence="5 6" key="1">
    <citation type="submission" date="2017-04" db="EMBL/GenBank/DDBJ databases">
        <title>Whole genome sequence of Bdellovibrio bacteriovorus strain SSB218315.</title>
        <authorList>
            <person name="Oyedara O."/>
            <person name="Rodriguez-Perez M.A."/>
        </authorList>
    </citation>
    <scope>NUCLEOTIDE SEQUENCE [LARGE SCALE GENOMIC DNA]</scope>
    <source>
        <strain evidence="5 6">SSB218315</strain>
    </source>
</reference>
<protein>
    <recommendedName>
        <fullName evidence="4">Peptidase S1 domain-containing protein</fullName>
    </recommendedName>
</protein>
<dbReference type="InterPro" id="IPR050430">
    <property type="entry name" value="Peptidase_S1"/>
</dbReference>
<proteinExistence type="inferred from homology"/>
<keyword evidence="3" id="KW-0732">Signal</keyword>
<evidence type="ECO:0000256" key="2">
    <source>
        <dbReference type="ARBA" id="ARBA00023157"/>
    </source>
</evidence>
<feature type="domain" description="Peptidase S1" evidence="4">
    <location>
        <begin position="33"/>
        <end position="265"/>
    </location>
</feature>
<dbReference type="PANTHER" id="PTHR24276">
    <property type="entry name" value="POLYSERASE-RELATED"/>
    <property type="match status" value="1"/>
</dbReference>
<sequence>MKSSMFLFLFLVLCSCQDSGVTSTFAISSDSSIIRGENVEPQSEIAQSSVVLTTYFEKDGKVVYKSRCSGVLISLRSVLTAAHCFIPDNVEYASSRTYVTFLVNLENIKGSDSQWIQSWVANRQYIDGKKDPENDIAIALLKSDAPSPYKPAKIARADQVPKPGDFITSAGYGISSEVPRVESNRLKKVQLRVQGVYYAIVVVNETDQGSSCFGDSGGPSFIDSEDGLILYGINVSGRGVNGKHCNQSGSILLLSFHRSFIAPYL</sequence>
<name>A0A1Z3N409_BDEBC</name>
<accession>A0A1Z3N409</accession>
<dbReference type="PROSITE" id="PS50240">
    <property type="entry name" value="TRYPSIN_DOM"/>
    <property type="match status" value="1"/>
</dbReference>
<organism evidence="5 6">
    <name type="scientific">Bdellovibrio bacteriovorus</name>
    <dbReference type="NCBI Taxonomy" id="959"/>
    <lineage>
        <taxon>Bacteria</taxon>
        <taxon>Pseudomonadati</taxon>
        <taxon>Bdellovibrionota</taxon>
        <taxon>Bdellovibrionia</taxon>
        <taxon>Bdellovibrionales</taxon>
        <taxon>Pseudobdellovibrionaceae</taxon>
        <taxon>Bdellovibrio</taxon>
    </lineage>
</organism>
<dbReference type="Gene3D" id="2.40.10.10">
    <property type="entry name" value="Trypsin-like serine proteases"/>
    <property type="match status" value="1"/>
</dbReference>
<evidence type="ECO:0000256" key="1">
    <source>
        <dbReference type="ARBA" id="ARBA00007664"/>
    </source>
</evidence>
<dbReference type="Proteomes" id="UP000197003">
    <property type="component" value="Chromosome"/>
</dbReference>
<gene>
    <name evidence="5" type="ORF">B9G79_00850</name>
</gene>
<keyword evidence="2" id="KW-1015">Disulfide bond</keyword>
<dbReference type="SUPFAM" id="SSF50494">
    <property type="entry name" value="Trypsin-like serine proteases"/>
    <property type="match status" value="1"/>
</dbReference>
<dbReference type="Pfam" id="PF00089">
    <property type="entry name" value="Trypsin"/>
    <property type="match status" value="1"/>
</dbReference>
<evidence type="ECO:0000313" key="5">
    <source>
        <dbReference type="EMBL" id="ASD62213.1"/>
    </source>
</evidence>
<dbReference type="AlphaFoldDB" id="A0A1Z3N409"/>
<dbReference type="PROSITE" id="PS00134">
    <property type="entry name" value="TRYPSIN_HIS"/>
    <property type="match status" value="1"/>
</dbReference>
<dbReference type="InterPro" id="IPR001314">
    <property type="entry name" value="Peptidase_S1A"/>
</dbReference>
<feature type="chain" id="PRO_5012531898" description="Peptidase S1 domain-containing protein" evidence="3">
    <location>
        <begin position="21"/>
        <end position="265"/>
    </location>
</feature>
<evidence type="ECO:0000313" key="6">
    <source>
        <dbReference type="Proteomes" id="UP000197003"/>
    </source>
</evidence>
<comment type="similarity">
    <text evidence="1">Belongs to the peptidase S1 family.</text>
</comment>
<dbReference type="PANTHER" id="PTHR24276:SF98">
    <property type="entry name" value="FI18310P1-RELATED"/>
    <property type="match status" value="1"/>
</dbReference>
<dbReference type="InterPro" id="IPR018114">
    <property type="entry name" value="TRYPSIN_HIS"/>
</dbReference>
<dbReference type="SMART" id="SM00020">
    <property type="entry name" value="Tryp_SPc"/>
    <property type="match status" value="1"/>
</dbReference>
<dbReference type="InterPro" id="IPR009003">
    <property type="entry name" value="Peptidase_S1_PA"/>
</dbReference>
<feature type="signal peptide" evidence="3">
    <location>
        <begin position="1"/>
        <end position="20"/>
    </location>
</feature>
<evidence type="ECO:0000256" key="3">
    <source>
        <dbReference type="SAM" id="SignalP"/>
    </source>
</evidence>
<dbReference type="PRINTS" id="PR00722">
    <property type="entry name" value="CHYMOTRYPSIN"/>
</dbReference>
<dbReference type="InterPro" id="IPR001254">
    <property type="entry name" value="Trypsin_dom"/>
</dbReference>
<evidence type="ECO:0000259" key="4">
    <source>
        <dbReference type="PROSITE" id="PS50240"/>
    </source>
</evidence>
<dbReference type="GO" id="GO:0006508">
    <property type="term" value="P:proteolysis"/>
    <property type="evidence" value="ECO:0007669"/>
    <property type="project" value="InterPro"/>
</dbReference>
<dbReference type="GO" id="GO:0004252">
    <property type="term" value="F:serine-type endopeptidase activity"/>
    <property type="evidence" value="ECO:0007669"/>
    <property type="project" value="InterPro"/>
</dbReference>